<accession>A0A6C0H1R4</accession>
<feature type="transmembrane region" description="Helical" evidence="1">
    <location>
        <begin position="65"/>
        <end position="85"/>
    </location>
</feature>
<evidence type="ECO:0000313" key="2">
    <source>
        <dbReference type="EMBL" id="QHT74472.1"/>
    </source>
</evidence>
<keyword evidence="1" id="KW-0812">Transmembrane</keyword>
<proteinExistence type="predicted"/>
<organism evidence="2">
    <name type="scientific">viral metagenome</name>
    <dbReference type="NCBI Taxonomy" id="1070528"/>
    <lineage>
        <taxon>unclassified sequences</taxon>
        <taxon>metagenomes</taxon>
        <taxon>organismal metagenomes</taxon>
    </lineage>
</organism>
<name>A0A6C0H1R4_9ZZZZ</name>
<feature type="transmembrane region" description="Helical" evidence="1">
    <location>
        <begin position="125"/>
        <end position="142"/>
    </location>
</feature>
<dbReference type="InterPro" id="IPR018687">
    <property type="entry name" value="DUF2177_membr"/>
</dbReference>
<feature type="transmembrane region" description="Helical" evidence="1">
    <location>
        <begin position="28"/>
        <end position="45"/>
    </location>
</feature>
<dbReference type="Pfam" id="PF09945">
    <property type="entry name" value="DUF2177"/>
    <property type="match status" value="1"/>
</dbReference>
<reference evidence="2" key="1">
    <citation type="journal article" date="2020" name="Nature">
        <title>Giant virus diversity and host interactions through global metagenomics.</title>
        <authorList>
            <person name="Schulz F."/>
            <person name="Roux S."/>
            <person name="Paez-Espino D."/>
            <person name="Jungbluth S."/>
            <person name="Walsh D.A."/>
            <person name="Denef V.J."/>
            <person name="McMahon K.D."/>
            <person name="Konstantinidis K.T."/>
            <person name="Eloe-Fadrosh E.A."/>
            <person name="Kyrpides N.C."/>
            <person name="Woyke T."/>
        </authorList>
    </citation>
    <scope>NUCLEOTIDE SEQUENCE</scope>
    <source>
        <strain evidence="2">GVMAG-M-3300023179-59</strain>
    </source>
</reference>
<keyword evidence="1" id="KW-0472">Membrane</keyword>
<sequence length="143" mass="16329">MIGKNCKIFIQFFLQISNTTMNKFTKQVIASAVIMLVLDFLYLSINKANFENQVISVQRVIMQVRPIPVVFCYLLLIFGLAYFILRQHRSPLEAFMLGIVIYGVFDTTNAAIFKKWSYPLAIMDTLWGGILMAATTQAVYTII</sequence>
<protein>
    <recommendedName>
        <fullName evidence="3">DUF2177 family protein</fullName>
    </recommendedName>
</protein>
<evidence type="ECO:0008006" key="3">
    <source>
        <dbReference type="Google" id="ProtNLM"/>
    </source>
</evidence>
<evidence type="ECO:0000256" key="1">
    <source>
        <dbReference type="SAM" id="Phobius"/>
    </source>
</evidence>
<dbReference type="AlphaFoldDB" id="A0A6C0H1R4"/>
<keyword evidence="1" id="KW-1133">Transmembrane helix</keyword>
<dbReference type="EMBL" id="MN739850">
    <property type="protein sequence ID" value="QHT74472.1"/>
    <property type="molecule type" value="Genomic_DNA"/>
</dbReference>
<feature type="transmembrane region" description="Helical" evidence="1">
    <location>
        <begin position="92"/>
        <end position="113"/>
    </location>
</feature>